<keyword evidence="3 4" id="KW-0288">FMN</keyword>
<dbReference type="InterPro" id="IPR005252">
    <property type="entry name" value="CoaBC"/>
</dbReference>
<dbReference type="GO" id="GO:0004633">
    <property type="term" value="F:phosphopantothenoylcysteine decarboxylase activity"/>
    <property type="evidence" value="ECO:0007669"/>
    <property type="project" value="UniProtKB-UniRule"/>
</dbReference>
<dbReference type="GO" id="GO:0010181">
    <property type="term" value="F:FMN binding"/>
    <property type="evidence" value="ECO:0007669"/>
    <property type="project" value="UniProtKB-UniRule"/>
</dbReference>
<evidence type="ECO:0000313" key="7">
    <source>
        <dbReference type="EMBL" id="CAA6806201.1"/>
    </source>
</evidence>
<dbReference type="GO" id="GO:0004632">
    <property type="term" value="F:phosphopantothenate--cysteine ligase activity"/>
    <property type="evidence" value="ECO:0007669"/>
    <property type="project" value="UniProtKB-UniRule"/>
</dbReference>
<dbReference type="EMBL" id="CACVAY010000029">
    <property type="protein sequence ID" value="CAA6806201.1"/>
    <property type="molecule type" value="Genomic_DNA"/>
</dbReference>
<feature type="region of interest" description="Phosphopantothenate--cysteine ligase" evidence="3">
    <location>
        <begin position="190"/>
        <end position="397"/>
    </location>
</feature>
<dbReference type="InterPro" id="IPR007085">
    <property type="entry name" value="DNA/pantothenate-metab_flavo_C"/>
</dbReference>
<protein>
    <recommendedName>
        <fullName evidence="3">Coenzyme A biosynthesis bifunctional protein CoaBC</fullName>
    </recommendedName>
    <alternativeName>
        <fullName evidence="3">DNA/pantothenate metabolism flavoprotein</fullName>
    </alternativeName>
    <alternativeName>
        <fullName evidence="3">Phosphopantothenoylcysteine synthetase/decarboxylase</fullName>
        <shortName evidence="3">PPCS-PPCDC</shortName>
    </alternativeName>
    <domain>
        <recommendedName>
            <fullName evidence="3">Phosphopantothenoylcysteine decarboxylase</fullName>
            <shortName evidence="3">PPC decarboxylase</shortName>
            <shortName evidence="3">PPC-DC</shortName>
            <ecNumber evidence="3">4.1.1.36</ecNumber>
        </recommendedName>
        <alternativeName>
            <fullName evidence="3">CoaC</fullName>
        </alternativeName>
    </domain>
    <domain>
        <recommendedName>
            <fullName evidence="3">Phosphopantothenate--cysteine ligase</fullName>
            <ecNumber evidence="3">6.3.2.5</ecNumber>
        </recommendedName>
        <alternativeName>
            <fullName evidence="3">CoaB</fullName>
        </alternativeName>
        <alternativeName>
            <fullName evidence="3">Phosphopantothenoylcysteine synthetase</fullName>
            <shortName evidence="3">PPC synthetase</shortName>
            <shortName evidence="3">PPC-S</shortName>
        </alternativeName>
    </domain>
</protein>
<comment type="caution">
    <text evidence="3">Lacks conserved residue(s) required for the propagation of feature annotation.</text>
</comment>
<comment type="catalytic activity">
    <reaction evidence="3 4">
        <text>N-[(R)-4-phosphopantothenoyl]-L-cysteine + H(+) = (R)-4'-phosphopantetheine + CO2</text>
        <dbReference type="Rhea" id="RHEA:16793"/>
        <dbReference type="ChEBI" id="CHEBI:15378"/>
        <dbReference type="ChEBI" id="CHEBI:16526"/>
        <dbReference type="ChEBI" id="CHEBI:59458"/>
        <dbReference type="ChEBI" id="CHEBI:61723"/>
        <dbReference type="EC" id="4.1.1.36"/>
    </reaction>
</comment>
<organism evidence="7">
    <name type="scientific">uncultured Thiotrichaceae bacterium</name>
    <dbReference type="NCBI Taxonomy" id="298394"/>
    <lineage>
        <taxon>Bacteria</taxon>
        <taxon>Pseudomonadati</taxon>
        <taxon>Pseudomonadota</taxon>
        <taxon>Gammaproteobacteria</taxon>
        <taxon>Thiotrichales</taxon>
        <taxon>Thiotrichaceae</taxon>
        <taxon>environmental samples</taxon>
    </lineage>
</organism>
<evidence type="ECO:0000256" key="2">
    <source>
        <dbReference type="ARBA" id="ARBA00023239"/>
    </source>
</evidence>
<accession>A0A6S6SNA2</accession>
<dbReference type="GO" id="GO:0071513">
    <property type="term" value="C:phosphopantothenoylcysteine decarboxylase complex"/>
    <property type="evidence" value="ECO:0007669"/>
    <property type="project" value="TreeGrafter"/>
</dbReference>
<dbReference type="Gene3D" id="3.40.50.1950">
    <property type="entry name" value="Flavin prenyltransferase-like"/>
    <property type="match status" value="1"/>
</dbReference>
<keyword evidence="3 4" id="KW-0436">Ligase</keyword>
<gene>
    <name evidence="3" type="primary">coaBC</name>
    <name evidence="7" type="ORF">HELGO_WM12101</name>
</gene>
<keyword evidence="3" id="KW-0479">Metal-binding</keyword>
<dbReference type="PANTHER" id="PTHR14359">
    <property type="entry name" value="HOMO-OLIGOMERIC FLAVIN CONTAINING CYS DECARBOXYLASE FAMILY"/>
    <property type="match status" value="1"/>
</dbReference>
<dbReference type="NCBIfam" id="TIGR00521">
    <property type="entry name" value="coaBC_dfp"/>
    <property type="match status" value="1"/>
</dbReference>
<dbReference type="PANTHER" id="PTHR14359:SF6">
    <property type="entry name" value="PHOSPHOPANTOTHENOYLCYSTEINE DECARBOXYLASE"/>
    <property type="match status" value="1"/>
</dbReference>
<dbReference type="Pfam" id="PF04127">
    <property type="entry name" value="DFP"/>
    <property type="match status" value="1"/>
</dbReference>
<keyword evidence="1 3" id="KW-0210">Decarboxylase</keyword>
<evidence type="ECO:0000256" key="1">
    <source>
        <dbReference type="ARBA" id="ARBA00022793"/>
    </source>
</evidence>
<dbReference type="Gene3D" id="3.40.50.10300">
    <property type="entry name" value="CoaB-like"/>
    <property type="match status" value="1"/>
</dbReference>
<dbReference type="GO" id="GO:0015937">
    <property type="term" value="P:coenzyme A biosynthetic process"/>
    <property type="evidence" value="ECO:0007669"/>
    <property type="project" value="UniProtKB-UniRule"/>
</dbReference>
<dbReference type="Pfam" id="PF02441">
    <property type="entry name" value="Flavoprotein"/>
    <property type="match status" value="1"/>
</dbReference>
<feature type="domain" description="Flavoprotein" evidence="5">
    <location>
        <begin position="8"/>
        <end position="176"/>
    </location>
</feature>
<dbReference type="SUPFAM" id="SSF102645">
    <property type="entry name" value="CoaB-like"/>
    <property type="match status" value="1"/>
</dbReference>
<keyword evidence="3" id="KW-0460">Magnesium</keyword>
<evidence type="ECO:0000256" key="4">
    <source>
        <dbReference type="RuleBase" id="RU364078"/>
    </source>
</evidence>
<comment type="similarity">
    <text evidence="3 4">In the C-terminal section; belongs to the PPC synthetase family.</text>
</comment>
<dbReference type="InterPro" id="IPR035929">
    <property type="entry name" value="CoaB-like_sf"/>
</dbReference>
<feature type="binding site" evidence="3">
    <location>
        <position position="340"/>
    </location>
    <ligand>
        <name>CTP</name>
        <dbReference type="ChEBI" id="CHEBI:37563"/>
    </ligand>
</feature>
<dbReference type="SUPFAM" id="SSF52507">
    <property type="entry name" value="Homo-oligomeric flavin-containing Cys decarboxylases, HFCD"/>
    <property type="match status" value="1"/>
</dbReference>
<comment type="cofactor">
    <cofactor evidence="3">
        <name>Mg(2+)</name>
        <dbReference type="ChEBI" id="CHEBI:18420"/>
    </cofactor>
</comment>
<dbReference type="EC" id="6.3.2.5" evidence="3"/>
<dbReference type="InterPro" id="IPR003382">
    <property type="entry name" value="Flavoprotein"/>
</dbReference>
<comment type="catalytic activity">
    <reaction evidence="3 4">
        <text>(R)-4'-phosphopantothenate + L-cysteine + CTP = N-[(R)-4-phosphopantothenoyl]-L-cysteine + CMP + diphosphate + H(+)</text>
        <dbReference type="Rhea" id="RHEA:19397"/>
        <dbReference type="ChEBI" id="CHEBI:10986"/>
        <dbReference type="ChEBI" id="CHEBI:15378"/>
        <dbReference type="ChEBI" id="CHEBI:33019"/>
        <dbReference type="ChEBI" id="CHEBI:35235"/>
        <dbReference type="ChEBI" id="CHEBI:37563"/>
        <dbReference type="ChEBI" id="CHEBI:59458"/>
        <dbReference type="ChEBI" id="CHEBI:60377"/>
        <dbReference type="EC" id="6.3.2.5"/>
    </reaction>
</comment>
<dbReference type="InterPro" id="IPR036551">
    <property type="entry name" value="Flavin_trans-like"/>
</dbReference>
<feature type="active site" description="Proton donor" evidence="3">
    <location>
        <position position="159"/>
    </location>
</feature>
<comment type="similarity">
    <text evidence="3 4">In the N-terminal section; belongs to the HFCD (homo-oligomeric flavin containing Cys decarboxylase) superfamily.</text>
</comment>
<feature type="binding site" evidence="3">
    <location>
        <position position="288"/>
    </location>
    <ligand>
        <name>CTP</name>
        <dbReference type="ChEBI" id="CHEBI:37563"/>
    </ligand>
</feature>
<comment type="function">
    <text evidence="3">Catalyzes two sequential steps in the biosynthesis of coenzyme A. In the first step cysteine is conjugated to 4'-phosphopantothenate to form 4-phosphopantothenoylcysteine. In the second step the latter compound is decarboxylated to form 4'-phosphopantotheine.</text>
</comment>
<evidence type="ECO:0000259" key="5">
    <source>
        <dbReference type="Pfam" id="PF02441"/>
    </source>
</evidence>
<dbReference type="GO" id="GO:0046872">
    <property type="term" value="F:metal ion binding"/>
    <property type="evidence" value="ECO:0007669"/>
    <property type="project" value="UniProtKB-KW"/>
</dbReference>
<dbReference type="EC" id="4.1.1.36" evidence="3"/>
<feature type="binding site" evidence="3">
    <location>
        <position position="336"/>
    </location>
    <ligand>
        <name>CTP</name>
        <dbReference type="ChEBI" id="CHEBI:37563"/>
    </ligand>
</feature>
<keyword evidence="2 3" id="KW-0456">Lyase</keyword>
<feature type="binding site" evidence="3">
    <location>
        <position position="322"/>
    </location>
    <ligand>
        <name>CTP</name>
        <dbReference type="ChEBI" id="CHEBI:37563"/>
    </ligand>
</feature>
<proteinExistence type="inferred from homology"/>
<evidence type="ECO:0000259" key="6">
    <source>
        <dbReference type="Pfam" id="PF04127"/>
    </source>
</evidence>
<keyword evidence="3 4" id="KW-0285">Flavoprotein</keyword>
<comment type="pathway">
    <text evidence="3 4">Cofactor biosynthesis; coenzyme A biosynthesis; CoA from (R)-pantothenate: step 3/5.</text>
</comment>
<dbReference type="HAMAP" id="MF_02225">
    <property type="entry name" value="CoaBC"/>
    <property type="match status" value="1"/>
</dbReference>
<comment type="cofactor">
    <cofactor evidence="3">
        <name>FMN</name>
        <dbReference type="ChEBI" id="CHEBI:58210"/>
    </cofactor>
    <text evidence="3">Binds 1 FMN per subunit.</text>
</comment>
<comment type="function">
    <text evidence="4">Catalyzes two steps in the biosynthesis of coenzyme A. In the first step cysteine is conjugated to 4'-phosphopantothenate to form 4-phosphopantothenoylcysteine, in the latter compound is decarboxylated to form 4'-phosphopantotheine.</text>
</comment>
<name>A0A6S6SNA2_9GAMM</name>
<feature type="domain" description="DNA/pantothenate metabolism flavoprotein C-terminal" evidence="6">
    <location>
        <begin position="185"/>
        <end position="391"/>
    </location>
</feature>
<dbReference type="GO" id="GO:0015941">
    <property type="term" value="P:pantothenate catabolic process"/>
    <property type="evidence" value="ECO:0007669"/>
    <property type="project" value="InterPro"/>
</dbReference>
<feature type="binding site" evidence="3">
    <location>
        <position position="278"/>
    </location>
    <ligand>
        <name>CTP</name>
        <dbReference type="ChEBI" id="CHEBI:37563"/>
    </ligand>
</feature>
<dbReference type="AlphaFoldDB" id="A0A6S6SNA2"/>
<evidence type="ECO:0000256" key="3">
    <source>
        <dbReference type="HAMAP-Rule" id="MF_02225"/>
    </source>
</evidence>
<comment type="pathway">
    <text evidence="3 4">Cofactor biosynthesis; coenzyme A biosynthesis; CoA from (R)-pantothenate: step 2/5.</text>
</comment>
<reference evidence="7" key="1">
    <citation type="submission" date="2020-01" db="EMBL/GenBank/DDBJ databases">
        <authorList>
            <person name="Meier V. D."/>
            <person name="Meier V D."/>
        </authorList>
    </citation>
    <scope>NUCLEOTIDE SEQUENCE</scope>
    <source>
        <strain evidence="7">HLG_WM_MAG_07</strain>
    </source>
</reference>
<sequence length="397" mass="42857">MANLQNQQIILGISGGIAAYKSAELARLLIKSGAKVRVCMTQSACEFITPLTFQALTGNPVHTELFDLEAEAAMGHIELARWADRILIAPASANTMAKIAHGFSDSLLTTLCLATKTPVVIVPAMNQQMWRNRITQKNVSLLEQSAIRVLMPAAGEQACGDIGPGRMQEPQIIVDTLGQENDAVLSGVNIMITAGPTQEAIDPVRYITNRSSGKMGFAIAEAAEQLGANVTLVAGPVNLETPRNVNRIDVKSAENMFDAVKNNVVGQHIFIASAAVADYQVAKVATQKIKKKDESISLALSKTSDILAEISTQHNDLFTVGFAAETEDLKQHAMDKLHRKKLDMIAANKVGNGQGFDVDDNALQVLWKGGEHALPLTSKKELAKQLMQLITTHYQAR</sequence>
<feature type="region of interest" description="Phosphopantothenoylcysteine decarboxylase" evidence="3">
    <location>
        <begin position="1"/>
        <end position="189"/>
    </location>
</feature>
<keyword evidence="3" id="KW-0511">Multifunctional enzyme</keyword>
<dbReference type="UniPathway" id="UPA00241">
    <property type="reaction ID" value="UER00353"/>
</dbReference>